<dbReference type="EMBL" id="JAAOCA010000029">
    <property type="protein sequence ID" value="MBD1601085.1"/>
    <property type="molecule type" value="Genomic_DNA"/>
</dbReference>
<dbReference type="RefSeq" id="WP_190423998.1">
    <property type="nucleotide sequence ID" value="NZ_JAAOCA010000029.1"/>
</dbReference>
<sequence>MGNSLSAVKCHHGVIATLLLLAAAAFGQVPGEARDAAQWRTWQSGHDTRAFEQYLRAQGAGDVAPLYQLLRSASDWQRCGAEPFAVPPEALWPAVKRTLMLLKALQAAEVVGHFEVVSAYRDARLNHCAGGSAHSAHTRAYAVDLWLEQPAPGLCDFWKARGQPWQMGLSRYPSGRIHIDTAGYRTWGEDYSRASAWCR</sequence>
<comment type="caution">
    <text evidence="3">The sequence shown here is derived from an EMBL/GenBank/DDBJ whole genome shotgun (WGS) entry which is preliminary data.</text>
</comment>
<feature type="chain" id="PRO_5047327776" evidence="1">
    <location>
        <begin position="28"/>
        <end position="199"/>
    </location>
</feature>
<reference evidence="3 4" key="1">
    <citation type="journal article" date="2020" name="Insects">
        <title>Bacteria Belonging to Pseudomonas typographi sp. nov. from the Bark Beetle Ips typographus Have Genomic Potential to Aid in the Host Ecology.</title>
        <authorList>
            <person name="Peral-Aranega E."/>
            <person name="Saati-Santamaria Z."/>
            <person name="Kolarik M."/>
            <person name="Rivas R."/>
            <person name="Garcia-Fraile P."/>
        </authorList>
    </citation>
    <scope>NUCLEOTIDE SEQUENCE [LARGE SCALE GENOMIC DNA]</scope>
    <source>
        <strain evidence="3 4">CA3A</strain>
    </source>
</reference>
<evidence type="ECO:0000313" key="3">
    <source>
        <dbReference type="EMBL" id="MBD1601085.1"/>
    </source>
</evidence>
<gene>
    <name evidence="3" type="ORF">HAQ05_20605</name>
</gene>
<keyword evidence="1" id="KW-0732">Signal</keyword>
<organism evidence="3 4">
    <name type="scientific">Pseudomonas typographi</name>
    <dbReference type="NCBI Taxonomy" id="2715964"/>
    <lineage>
        <taxon>Bacteria</taxon>
        <taxon>Pseudomonadati</taxon>
        <taxon>Pseudomonadota</taxon>
        <taxon>Gammaproteobacteria</taxon>
        <taxon>Pseudomonadales</taxon>
        <taxon>Pseudomonadaceae</taxon>
        <taxon>Pseudomonas</taxon>
    </lineage>
</organism>
<evidence type="ECO:0000259" key="2">
    <source>
        <dbReference type="Pfam" id="PF08291"/>
    </source>
</evidence>
<keyword evidence="4" id="KW-1185">Reference proteome</keyword>
<feature type="signal peptide" evidence="1">
    <location>
        <begin position="1"/>
        <end position="27"/>
    </location>
</feature>
<dbReference type="Gene3D" id="3.30.1380.10">
    <property type="match status" value="1"/>
</dbReference>
<dbReference type="SUPFAM" id="SSF55166">
    <property type="entry name" value="Hedgehog/DD-peptidase"/>
    <property type="match status" value="1"/>
</dbReference>
<evidence type="ECO:0000256" key="1">
    <source>
        <dbReference type="SAM" id="SignalP"/>
    </source>
</evidence>
<evidence type="ECO:0000313" key="4">
    <source>
        <dbReference type="Proteomes" id="UP000805841"/>
    </source>
</evidence>
<dbReference type="Pfam" id="PF08291">
    <property type="entry name" value="Peptidase_M15_3"/>
    <property type="match status" value="1"/>
</dbReference>
<protein>
    <submittedName>
        <fullName evidence="3">Peptidase M15</fullName>
    </submittedName>
</protein>
<proteinExistence type="predicted"/>
<accession>A0ABR7Z6D8</accession>
<dbReference type="InterPro" id="IPR009045">
    <property type="entry name" value="Zn_M74/Hedgehog-like"/>
</dbReference>
<dbReference type="Proteomes" id="UP000805841">
    <property type="component" value="Unassembled WGS sequence"/>
</dbReference>
<name>A0ABR7Z6D8_9PSED</name>
<dbReference type="InterPro" id="IPR013230">
    <property type="entry name" value="Peptidase_M15A_C"/>
</dbReference>
<feature type="domain" description="Peptidase M15A C-terminal" evidence="2">
    <location>
        <begin position="114"/>
        <end position="161"/>
    </location>
</feature>